<organism evidence="3 4">
    <name type="scientific">Pseudolabrys taiwanensis</name>
    <dbReference type="NCBI Taxonomy" id="331696"/>
    <lineage>
        <taxon>Bacteria</taxon>
        <taxon>Pseudomonadati</taxon>
        <taxon>Pseudomonadota</taxon>
        <taxon>Alphaproteobacteria</taxon>
        <taxon>Hyphomicrobiales</taxon>
        <taxon>Xanthobacteraceae</taxon>
        <taxon>Pseudolabrys</taxon>
    </lineage>
</organism>
<name>A0A346A3M6_9HYPH</name>
<dbReference type="GO" id="GO:0009244">
    <property type="term" value="P:lipopolysaccharide core region biosynthetic process"/>
    <property type="evidence" value="ECO:0007669"/>
    <property type="project" value="TreeGrafter"/>
</dbReference>
<keyword evidence="1" id="KW-0328">Glycosyltransferase</keyword>
<dbReference type="PANTHER" id="PTHR30160">
    <property type="entry name" value="TETRAACYLDISACCHARIDE 4'-KINASE-RELATED"/>
    <property type="match status" value="1"/>
</dbReference>
<proteinExistence type="predicted"/>
<evidence type="ECO:0000256" key="1">
    <source>
        <dbReference type="ARBA" id="ARBA00022676"/>
    </source>
</evidence>
<dbReference type="OrthoDB" id="9797795at2"/>
<dbReference type="PANTHER" id="PTHR30160:SF1">
    <property type="entry name" value="LIPOPOLYSACCHARIDE 1,2-N-ACETYLGLUCOSAMINETRANSFERASE-RELATED"/>
    <property type="match status" value="1"/>
</dbReference>
<evidence type="ECO:0000313" key="3">
    <source>
        <dbReference type="EMBL" id="AXK83773.1"/>
    </source>
</evidence>
<keyword evidence="4" id="KW-1185">Reference proteome</keyword>
<dbReference type="Proteomes" id="UP000254889">
    <property type="component" value="Chromosome"/>
</dbReference>
<accession>A0A346A3M6</accession>
<dbReference type="KEGG" id="ptaw:DW352_26520"/>
<dbReference type="GO" id="GO:0008713">
    <property type="term" value="F:ADP-heptose-lipopolysaccharide heptosyltransferase activity"/>
    <property type="evidence" value="ECO:0007669"/>
    <property type="project" value="TreeGrafter"/>
</dbReference>
<dbReference type="Pfam" id="PF01075">
    <property type="entry name" value="Glyco_transf_9"/>
    <property type="match status" value="1"/>
</dbReference>
<dbReference type="AlphaFoldDB" id="A0A346A3M6"/>
<dbReference type="InterPro" id="IPR051199">
    <property type="entry name" value="LPS_LOS_Heptosyltrfase"/>
</dbReference>
<dbReference type="Gene3D" id="3.40.50.2000">
    <property type="entry name" value="Glycogen Phosphorylase B"/>
    <property type="match status" value="2"/>
</dbReference>
<dbReference type="InterPro" id="IPR002201">
    <property type="entry name" value="Glyco_trans_9"/>
</dbReference>
<dbReference type="CDD" id="cd03789">
    <property type="entry name" value="GT9_LPS_heptosyltransferase"/>
    <property type="match status" value="1"/>
</dbReference>
<dbReference type="SUPFAM" id="SSF53756">
    <property type="entry name" value="UDP-Glycosyltransferase/glycogen phosphorylase"/>
    <property type="match status" value="1"/>
</dbReference>
<dbReference type="GO" id="GO:0005829">
    <property type="term" value="C:cytosol"/>
    <property type="evidence" value="ECO:0007669"/>
    <property type="project" value="TreeGrafter"/>
</dbReference>
<gene>
    <name evidence="3" type="ORF">DW352_26520</name>
</gene>
<keyword evidence="2 3" id="KW-0808">Transferase</keyword>
<protein>
    <submittedName>
        <fullName evidence="3">Glycosyltransferase family 9 protein</fullName>
    </submittedName>
</protein>
<evidence type="ECO:0000256" key="2">
    <source>
        <dbReference type="ARBA" id="ARBA00022679"/>
    </source>
</evidence>
<evidence type="ECO:0000313" key="4">
    <source>
        <dbReference type="Proteomes" id="UP000254889"/>
    </source>
</evidence>
<sequence length="406" mass="43718">MDRTRAGGAEHRRLATQLASVRFPAGVDLRDRRRGRGRRGLETSRGGHATDAMTGRIEIGERPRILVIALRRLGDVLLTTPLIRSLRRAWPQARIEALVFADTAGILAGNPDVDAVLTMPSRPSVPQSLALGARLLRRYDLAISTQSGDRPTGFAVAAGRATLAPVEQRLSGILKRALLTRSVPVQRGLHRVEEMLRLADALGIARVAELVPPKPEPFEGAPAGGYAVIHAAPMFRYKQWTKEGWRALAGKLAADGLTVVATGGPAEDERRYLDDLWAGAPVTRFDGRLSWAQLTGLLAGAKVFIGPDTSVTHLAAATGCPTVALFGPTDPRLWAPWPAGGLESPFEAAGTIQQRGNVFLVQHAFPCTPCQLEGCERRLTSYSACLDALGVERVAEAVMRALIARR</sequence>
<reference evidence="3 4" key="1">
    <citation type="submission" date="2018-07" db="EMBL/GenBank/DDBJ databases">
        <authorList>
            <person name="Quirk P.G."/>
            <person name="Krulwich T.A."/>
        </authorList>
    </citation>
    <scope>NUCLEOTIDE SEQUENCE [LARGE SCALE GENOMIC DNA]</scope>
    <source>
        <strain evidence="3 4">CC-BB4</strain>
    </source>
</reference>
<dbReference type="EMBL" id="CP031417">
    <property type="protein sequence ID" value="AXK83773.1"/>
    <property type="molecule type" value="Genomic_DNA"/>
</dbReference>